<keyword evidence="3" id="KW-1185">Reference proteome</keyword>
<dbReference type="Proteomes" id="UP001642540">
    <property type="component" value="Unassembled WGS sequence"/>
</dbReference>
<comment type="caution">
    <text evidence="2">The sequence shown here is derived from an EMBL/GenBank/DDBJ whole genome shotgun (WGS) entry which is preliminary data.</text>
</comment>
<feature type="region of interest" description="Disordered" evidence="1">
    <location>
        <begin position="287"/>
        <end position="331"/>
    </location>
</feature>
<feature type="compositionally biased region" description="Low complexity" evidence="1">
    <location>
        <begin position="200"/>
        <end position="220"/>
    </location>
</feature>
<evidence type="ECO:0000256" key="1">
    <source>
        <dbReference type="SAM" id="MobiDB-lite"/>
    </source>
</evidence>
<organism evidence="2 3">
    <name type="scientific">Orchesella dallaii</name>
    <dbReference type="NCBI Taxonomy" id="48710"/>
    <lineage>
        <taxon>Eukaryota</taxon>
        <taxon>Metazoa</taxon>
        <taxon>Ecdysozoa</taxon>
        <taxon>Arthropoda</taxon>
        <taxon>Hexapoda</taxon>
        <taxon>Collembola</taxon>
        <taxon>Entomobryomorpha</taxon>
        <taxon>Entomobryoidea</taxon>
        <taxon>Orchesellidae</taxon>
        <taxon>Orchesellinae</taxon>
        <taxon>Orchesella</taxon>
    </lineage>
</organism>
<accession>A0ABP1QBI3</accession>
<evidence type="ECO:0000313" key="3">
    <source>
        <dbReference type="Proteomes" id="UP001642540"/>
    </source>
</evidence>
<feature type="compositionally biased region" description="Low complexity" evidence="1">
    <location>
        <begin position="23"/>
        <end position="37"/>
    </location>
</feature>
<evidence type="ECO:0008006" key="4">
    <source>
        <dbReference type="Google" id="ProtNLM"/>
    </source>
</evidence>
<feature type="compositionally biased region" description="Polar residues" evidence="1">
    <location>
        <begin position="190"/>
        <end position="199"/>
    </location>
</feature>
<gene>
    <name evidence="2" type="ORF">ODALV1_LOCUS9548</name>
</gene>
<feature type="region of interest" description="Disordered" evidence="1">
    <location>
        <begin position="139"/>
        <end position="240"/>
    </location>
</feature>
<name>A0ABP1QBI3_9HEXA</name>
<feature type="compositionally biased region" description="Low complexity" evidence="1">
    <location>
        <begin position="141"/>
        <end position="152"/>
    </location>
</feature>
<feature type="compositionally biased region" description="Basic and acidic residues" evidence="1">
    <location>
        <begin position="222"/>
        <end position="231"/>
    </location>
</feature>
<feature type="compositionally biased region" description="Basic and acidic residues" evidence="1">
    <location>
        <begin position="292"/>
        <end position="310"/>
    </location>
</feature>
<feature type="region of interest" description="Disordered" evidence="1">
    <location>
        <begin position="1"/>
        <end position="39"/>
    </location>
</feature>
<proteinExistence type="predicted"/>
<feature type="compositionally biased region" description="Polar residues" evidence="1">
    <location>
        <begin position="161"/>
        <end position="170"/>
    </location>
</feature>
<protein>
    <recommendedName>
        <fullName evidence="4">Endosome-associated-trafficking regulator 1</fullName>
    </recommendedName>
</protein>
<evidence type="ECO:0000313" key="2">
    <source>
        <dbReference type="EMBL" id="CAL8097103.1"/>
    </source>
</evidence>
<reference evidence="2 3" key="1">
    <citation type="submission" date="2024-08" db="EMBL/GenBank/DDBJ databases">
        <authorList>
            <person name="Cucini C."/>
            <person name="Frati F."/>
        </authorList>
    </citation>
    <scope>NUCLEOTIDE SEQUENCE [LARGE SCALE GENOMIC DNA]</scope>
</reference>
<sequence length="392" mass="42631">MPNSRQVTPEAVEEERELPRPSNNNNNNMEQVGIGQPSVGGIGGVIRRDENSISFRHFLQPHSDVVPAPAPTCRSRSRGTQPGAVDLVDMAMALPDFVQDHLVVESLAIAEHQNEVGAPHSGASAVDLNVLNEILPDFTTSQSSHSLPSQSGHSRRRNLQEESATASEVSHGTGGTSALPDFLSDGPMQCTDTNGVENTMSMPGPSSSRSASRILNSNSLTERNRIVDDSSRSTSFDSSETLRSEVERLRRELTERNRRISQLEGEILRLRTNASMLESTLRITEQNLSSSETRRLDVEREAEDLRRLTSKENSVGASGDAGPSTSSGVTVNGNVIEDTELNPHLVRSIANSSEALISQLLQNMTRLKGLATSHRSEEQPKNPSEPDESQQN</sequence>
<dbReference type="EMBL" id="CAXLJM020000028">
    <property type="protein sequence ID" value="CAL8097103.1"/>
    <property type="molecule type" value="Genomic_DNA"/>
</dbReference>
<feature type="region of interest" description="Disordered" evidence="1">
    <location>
        <begin position="367"/>
        <end position="392"/>
    </location>
</feature>